<dbReference type="InterPro" id="IPR001296">
    <property type="entry name" value="Glyco_trans_1"/>
</dbReference>
<dbReference type="PANTHER" id="PTHR12526">
    <property type="entry name" value="GLYCOSYLTRANSFERASE"/>
    <property type="match status" value="1"/>
</dbReference>
<proteinExistence type="predicted"/>
<dbReference type="Pfam" id="PF00534">
    <property type="entry name" value="Glycos_transf_1"/>
    <property type="match status" value="1"/>
</dbReference>
<comment type="caution">
    <text evidence="3">The sequence shown here is derived from an EMBL/GenBank/DDBJ whole genome shotgun (WGS) entry which is preliminary data.</text>
</comment>
<accession>A0A2S7F910</accession>
<evidence type="ECO:0000313" key="4">
    <source>
        <dbReference type="Proteomes" id="UP000238081"/>
    </source>
</evidence>
<dbReference type="Gene3D" id="3.90.550.10">
    <property type="entry name" value="Spore Coat Polysaccharide Biosynthesis Protein SpsA, Chain A"/>
    <property type="match status" value="1"/>
</dbReference>
<evidence type="ECO:0000259" key="2">
    <source>
        <dbReference type="Pfam" id="PF13439"/>
    </source>
</evidence>
<feature type="domain" description="Glycosyl transferase family 1" evidence="1">
    <location>
        <begin position="420"/>
        <end position="556"/>
    </location>
</feature>
<name>A0A2S7F910_CLOBU</name>
<dbReference type="AlphaFoldDB" id="A0A2S7F910"/>
<dbReference type="RefSeq" id="WP_043666389.1">
    <property type="nucleotide sequence ID" value="NZ_JSEG01000023.1"/>
</dbReference>
<protein>
    <submittedName>
        <fullName evidence="3">Polysaccharide deacetylase</fullName>
    </submittedName>
</protein>
<feature type="domain" description="Glycosyltransferase subfamily 4-like N-terminal" evidence="2">
    <location>
        <begin position="267"/>
        <end position="410"/>
    </location>
</feature>
<dbReference type="PANTHER" id="PTHR12526:SF638">
    <property type="entry name" value="SPORE COAT PROTEIN SA"/>
    <property type="match status" value="1"/>
</dbReference>
<sequence length="622" mass="72058">MTSKLNILLIALDNTDLSDTLTSISKQTFTNWELFIITFEKTDNISNIIKNKYQIIEINEKTSIFNFLLSFSSSLSGDFITLMANCDINDHKRFEKQISFMNSNNLNICSCLEASMNNNIYEKEALIESNKFIDSDNINSVISASYLPLDLYTFVLRKNFLIDILPYCTHCIFDSEIDLILYFLRFEKISKVPEILYYVQKSRLPYKECLNYCESPRTTNKLAIFNRNKILDNQSYFKEIITSKKNLSTYCIEYDSTIVTILNSVNIGGTESYVINLANRLKKENIQLCILTNECFNKELFVFYNIPICIFDLKNIDKFKNTLSIIPNIKLIQIHMDKDLYLCPMIKSILNVPIIFTIHGIYYSEKIIQSYSNYLDEIIFVSEYSKKYYSELLEKSYIHKYLVIPNGIEISNDIISKKSFLKKALGIDENSIILIYCSRLSYNKSKLALLFLESFKKVIKKNKNVFSIIAGNGNYALSIKNLCQNINKEFNDNNKVFFLGNKFNILSYYFESDLIIGTGRVAIEAMSLGKPVISFGSNGHVNIVDNSNIETLVDSNFGDHSFNPEKFNDELIINKLTEYINLLINSTENRKKLGLWNKSYIENYLTLDKITNFYLNECKARN</sequence>
<evidence type="ECO:0000259" key="1">
    <source>
        <dbReference type="Pfam" id="PF00534"/>
    </source>
</evidence>
<reference evidence="3 4" key="1">
    <citation type="submission" date="2016-01" db="EMBL/GenBank/DDBJ databases">
        <title>Characterization of the Clostridium difficile lineages that are prevalent in Hong Kong and China.</title>
        <authorList>
            <person name="Kwok J.S.-L."/>
            <person name="Lam W.-Y."/>
            <person name="Ip M."/>
            <person name="Chan T.-F."/>
            <person name="Hawkey P.M."/>
            <person name="Tsui S.K.-W."/>
        </authorList>
    </citation>
    <scope>NUCLEOTIDE SEQUENCE [LARGE SCALE GENOMIC DNA]</scope>
    <source>
        <strain evidence="3 4">300064</strain>
    </source>
</reference>
<dbReference type="Pfam" id="PF13439">
    <property type="entry name" value="Glyco_transf_4"/>
    <property type="match status" value="1"/>
</dbReference>
<organism evidence="3 4">
    <name type="scientific">Clostridium butyricum</name>
    <dbReference type="NCBI Taxonomy" id="1492"/>
    <lineage>
        <taxon>Bacteria</taxon>
        <taxon>Bacillati</taxon>
        <taxon>Bacillota</taxon>
        <taxon>Clostridia</taxon>
        <taxon>Eubacteriales</taxon>
        <taxon>Clostridiaceae</taxon>
        <taxon>Clostridium</taxon>
    </lineage>
</organism>
<dbReference type="InterPro" id="IPR029044">
    <property type="entry name" value="Nucleotide-diphossugar_trans"/>
</dbReference>
<dbReference type="SUPFAM" id="SSF53448">
    <property type="entry name" value="Nucleotide-diphospho-sugar transferases"/>
    <property type="match status" value="1"/>
</dbReference>
<dbReference type="Proteomes" id="UP000238081">
    <property type="component" value="Unassembled WGS sequence"/>
</dbReference>
<dbReference type="InterPro" id="IPR028098">
    <property type="entry name" value="Glyco_trans_4-like_N"/>
</dbReference>
<evidence type="ECO:0000313" key="3">
    <source>
        <dbReference type="EMBL" id="PPV13923.1"/>
    </source>
</evidence>
<dbReference type="EMBL" id="LRDH01000115">
    <property type="protein sequence ID" value="PPV13923.1"/>
    <property type="molecule type" value="Genomic_DNA"/>
</dbReference>
<gene>
    <name evidence="3" type="ORF">AWN73_15375</name>
</gene>
<dbReference type="GO" id="GO:0016757">
    <property type="term" value="F:glycosyltransferase activity"/>
    <property type="evidence" value="ECO:0007669"/>
    <property type="project" value="InterPro"/>
</dbReference>
<dbReference type="SUPFAM" id="SSF53756">
    <property type="entry name" value="UDP-Glycosyltransferase/glycogen phosphorylase"/>
    <property type="match status" value="1"/>
</dbReference>
<dbReference type="Gene3D" id="3.40.50.2000">
    <property type="entry name" value="Glycogen Phosphorylase B"/>
    <property type="match status" value="2"/>
</dbReference>